<evidence type="ECO:0000313" key="2">
    <source>
        <dbReference type="EMBL" id="KAJ8338597.1"/>
    </source>
</evidence>
<dbReference type="Proteomes" id="UP001152622">
    <property type="component" value="Chromosome 18"/>
</dbReference>
<protein>
    <submittedName>
        <fullName evidence="2">Uncharacterized protein</fullName>
    </submittedName>
</protein>
<dbReference type="EMBL" id="JAINUF010000018">
    <property type="protein sequence ID" value="KAJ8338597.1"/>
    <property type="molecule type" value="Genomic_DNA"/>
</dbReference>
<comment type="caution">
    <text evidence="2">The sequence shown here is derived from an EMBL/GenBank/DDBJ whole genome shotgun (WGS) entry which is preliminary data.</text>
</comment>
<feature type="region of interest" description="Disordered" evidence="1">
    <location>
        <begin position="1"/>
        <end position="46"/>
    </location>
</feature>
<reference evidence="2" key="1">
    <citation type="journal article" date="2023" name="Science">
        <title>Genome structures resolve the early diversification of teleost fishes.</title>
        <authorList>
            <person name="Parey E."/>
            <person name="Louis A."/>
            <person name="Montfort J."/>
            <person name="Bouchez O."/>
            <person name="Roques C."/>
            <person name="Iampietro C."/>
            <person name="Lluch J."/>
            <person name="Castinel A."/>
            <person name="Donnadieu C."/>
            <person name="Desvignes T."/>
            <person name="Floi Bucao C."/>
            <person name="Jouanno E."/>
            <person name="Wen M."/>
            <person name="Mejri S."/>
            <person name="Dirks R."/>
            <person name="Jansen H."/>
            <person name="Henkel C."/>
            <person name="Chen W.J."/>
            <person name="Zahm M."/>
            <person name="Cabau C."/>
            <person name="Klopp C."/>
            <person name="Thompson A.W."/>
            <person name="Robinson-Rechavi M."/>
            <person name="Braasch I."/>
            <person name="Lecointre G."/>
            <person name="Bobe J."/>
            <person name="Postlethwait J.H."/>
            <person name="Berthelot C."/>
            <person name="Roest Crollius H."/>
            <person name="Guiguen Y."/>
        </authorList>
    </citation>
    <scope>NUCLEOTIDE SEQUENCE</scope>
    <source>
        <strain evidence="2">WJC10195</strain>
    </source>
</reference>
<name>A0A9Q1IG83_SYNKA</name>
<dbReference type="AlphaFoldDB" id="A0A9Q1IG83"/>
<sequence length="152" mass="15934">MKGPLLGNRDPGGNGVRSDWLTPASEGTGRGRGHLKSAGPPSAICASAGMPRPGPCRPAPLIDLFSETAERCGNTVLWVSGGAAAVFRVITWTLLPTDLRAMDTDVDFLTVALEVDQMASVLQRLYLKTGFLGKAGDMLDVGAHGAPVRHVK</sequence>
<keyword evidence="3" id="KW-1185">Reference proteome</keyword>
<accession>A0A9Q1IG83</accession>
<proteinExistence type="predicted"/>
<evidence type="ECO:0000313" key="3">
    <source>
        <dbReference type="Proteomes" id="UP001152622"/>
    </source>
</evidence>
<organism evidence="2 3">
    <name type="scientific">Synaphobranchus kaupii</name>
    <name type="common">Kaup's arrowtooth eel</name>
    <dbReference type="NCBI Taxonomy" id="118154"/>
    <lineage>
        <taxon>Eukaryota</taxon>
        <taxon>Metazoa</taxon>
        <taxon>Chordata</taxon>
        <taxon>Craniata</taxon>
        <taxon>Vertebrata</taxon>
        <taxon>Euteleostomi</taxon>
        <taxon>Actinopterygii</taxon>
        <taxon>Neopterygii</taxon>
        <taxon>Teleostei</taxon>
        <taxon>Anguilliformes</taxon>
        <taxon>Synaphobranchidae</taxon>
        <taxon>Synaphobranchus</taxon>
    </lineage>
</organism>
<evidence type="ECO:0000256" key="1">
    <source>
        <dbReference type="SAM" id="MobiDB-lite"/>
    </source>
</evidence>
<gene>
    <name evidence="2" type="ORF">SKAU_G00375630</name>
</gene>